<dbReference type="Pfam" id="PF00069">
    <property type="entry name" value="Pkinase"/>
    <property type="match status" value="1"/>
</dbReference>
<dbReference type="InterPro" id="IPR036465">
    <property type="entry name" value="vWFA_dom_sf"/>
</dbReference>
<keyword evidence="2" id="KW-0418">Kinase</keyword>
<sequence>MDDFVEHFRNEVRRVSIYGVNGEDQDVPYVPYSALKDYWTEERVTDILNCPTPPIIVNPLVVIDRYLQIFSTLVYRGFCDKILWFFRNTRNLDDHNLPFDEQVFEPTADWPRLFLEDQWMFCAADLANRQYHKRVVGSKFILPVTEGEDIRATRTAPDGAILRKYQFRRHSTSNTAKGEYVVFKVYEGHDGEVRYNAETDVYMKLHNHSSNCIVKHIASFEFREIMKFVIILEYAEGGSLLDYLRTTRLPVRPEDFYSLWEGLFELLDALYLLGNIYRQNRNEPKTLVGLHQDIHLGNILVFPKGEARSPFNAQFKLTDFGLARMGRVSHVDGRLSTRDRGNRTYIAPEVFPNFGVQDSCDTPISPQADIWSLGALFSDVLVWTIVGEDGREDYRRRRKEEIQQCLHLRSAGFDCCFHDSERRLKAVDDQHNEVLQDKRERDTLSPRISELILHHMLVGSRERLEAMELRKYTARMLLEDQNHDTATVASSNSTLPPVITANTTTHNSVQHFELGRRATTPANGFNGNPHPARGLPPQPLVNEPTRWHVATTDQQNEQLRLNRQLYRSYTSTWRVVTVKEVYKIIDDKNRRFHISRFLGTVPNKSDEIMDLPGMREARSKISENDGRDQILLFDDFGSMHEHKKKAMKTARVISYVAKEADNDGMEVYAASRTAQGPIICKTSSDVESAIGKFKTVEGTCNLRKCLEDILKRVLKEHNFKPTSIYIFTDGIWEPGDDQVKAVIRKAIKFLIKHQLPSSALMFQFVQFGSDPEGELRMKKLDDDCKVETEDELYDIVDHKHCDSHVPYIVIGSISPHNDEMEARVENTLSLQLWRSSGRYPGPHYPCQWRGTSGKPHDTSLSKTVQPPIQANLNQTMTS</sequence>
<dbReference type="VEuPathDB" id="FungiDB:FOXG_17279"/>
<keyword evidence="2" id="KW-0723">Serine/threonine-protein kinase</keyword>
<dbReference type="GeneID" id="28958061"/>
<reference evidence="2" key="1">
    <citation type="submission" date="2007-04" db="EMBL/GenBank/DDBJ databases">
        <authorList>
            <consortium name="The Broad Institute Genome Sequencing Platform"/>
            <person name="Birren B."/>
            <person name="Lander E."/>
            <person name="Galagan J."/>
            <person name="Nusbaum C."/>
            <person name="Devon K."/>
            <person name="Ma L.-J."/>
            <person name="Jaffe D."/>
            <person name="Butler J."/>
            <person name="Alvarez P."/>
            <person name="Gnerre S."/>
            <person name="Grabherr M."/>
            <person name="Kleber M."/>
            <person name="Mauceli E."/>
            <person name="Brockman W."/>
            <person name="MacCallum I.A."/>
            <person name="Young S."/>
            <person name="LaButti K."/>
            <person name="DeCaprio D."/>
            <person name="Crawford M."/>
            <person name="Koehrsen M."/>
            <person name="Engels R."/>
            <person name="Montgomery P."/>
            <person name="Pearson M."/>
            <person name="Howarth C."/>
            <person name="Larson L."/>
            <person name="White J."/>
            <person name="O'Leary S."/>
            <person name="Kodira C."/>
            <person name="Zeng Q."/>
            <person name="Yandava C."/>
            <person name="Alvarado L."/>
            <person name="Kistler C."/>
            <person name="Shim W.-B."/>
            <person name="Kang S."/>
            <person name="Woloshuk C."/>
        </authorList>
    </citation>
    <scope>NUCLEOTIDE SEQUENCE</scope>
    <source>
        <strain evidence="2">4287</strain>
    </source>
</reference>
<reference evidence="2" key="2">
    <citation type="journal article" date="2010" name="Nature">
        <title>Comparative genomics reveals mobile pathogenicity chromosomes in Fusarium.</title>
        <authorList>
            <person name="Ma L.J."/>
            <person name="van der Does H.C."/>
            <person name="Borkovich K.A."/>
            <person name="Coleman J.J."/>
            <person name="Daboussi M.J."/>
            <person name="Di Pietro A."/>
            <person name="Dufresne M."/>
            <person name="Freitag M."/>
            <person name="Grabherr M."/>
            <person name="Henrissat B."/>
            <person name="Houterman P.M."/>
            <person name="Kang S."/>
            <person name="Shim W.B."/>
            <person name="Woloshuk C."/>
            <person name="Xie X."/>
            <person name="Xu J.R."/>
            <person name="Antoniw J."/>
            <person name="Baker S.E."/>
            <person name="Bluhm B.H."/>
            <person name="Breakspear A."/>
            <person name="Brown D.W."/>
            <person name="Butchko R.A."/>
            <person name="Chapman S."/>
            <person name="Coulson R."/>
            <person name="Coutinho P.M."/>
            <person name="Danchin E.G."/>
            <person name="Diener A."/>
            <person name="Gale L.R."/>
            <person name="Gardiner D.M."/>
            <person name="Goff S."/>
            <person name="Hammond-Kosack K.E."/>
            <person name="Hilburn K."/>
            <person name="Hua-Van A."/>
            <person name="Jonkers W."/>
            <person name="Kazan K."/>
            <person name="Kodira C.D."/>
            <person name="Koehrsen M."/>
            <person name="Kumar L."/>
            <person name="Lee Y.H."/>
            <person name="Li L."/>
            <person name="Manners J.M."/>
            <person name="Miranda-Saavedra D."/>
            <person name="Mukherjee M."/>
            <person name="Park G."/>
            <person name="Park J."/>
            <person name="Park S.Y."/>
            <person name="Proctor R.H."/>
            <person name="Regev A."/>
            <person name="Ruiz-Roldan M.C."/>
            <person name="Sain D."/>
            <person name="Sakthikumar S."/>
            <person name="Sykes S."/>
            <person name="Schwartz D.C."/>
            <person name="Turgeon B.G."/>
            <person name="Wapinski I."/>
            <person name="Yoder O."/>
            <person name="Young S."/>
            <person name="Zeng Q."/>
            <person name="Zhou S."/>
            <person name="Galagan J."/>
            <person name="Cuomo C.A."/>
            <person name="Kistler H.C."/>
            <person name="Rep M."/>
        </authorList>
    </citation>
    <scope>NUCLEOTIDE SEQUENCE [LARGE SCALE GENOMIC DNA]</scope>
    <source>
        <strain evidence="2">4287</strain>
    </source>
</reference>
<dbReference type="GO" id="GO:0005524">
    <property type="term" value="F:ATP binding"/>
    <property type="evidence" value="ECO:0007669"/>
    <property type="project" value="InterPro"/>
</dbReference>
<gene>
    <name evidence="2" type="ORF">FOXG_17279</name>
</gene>
<dbReference type="KEGG" id="fox:FOXG_17279"/>
<evidence type="ECO:0000259" key="1">
    <source>
        <dbReference type="PROSITE" id="PS50011"/>
    </source>
</evidence>
<dbReference type="Gene3D" id="1.10.510.10">
    <property type="entry name" value="Transferase(Phosphotransferase) domain 1"/>
    <property type="match status" value="1"/>
</dbReference>
<dbReference type="Proteomes" id="UP000009097">
    <property type="component" value="Unassembled WGS sequence"/>
</dbReference>
<accession>A0A0J9W9L7</accession>
<evidence type="ECO:0000313" key="3">
    <source>
        <dbReference type="Proteomes" id="UP000009097"/>
    </source>
</evidence>
<dbReference type="RefSeq" id="XP_018258084.1">
    <property type="nucleotide sequence ID" value="XM_018397292.1"/>
</dbReference>
<dbReference type="PROSITE" id="PS50011">
    <property type="entry name" value="PROTEIN_KINASE_DOM"/>
    <property type="match status" value="1"/>
</dbReference>
<dbReference type="GO" id="GO:0004674">
    <property type="term" value="F:protein serine/threonine kinase activity"/>
    <property type="evidence" value="ECO:0007669"/>
    <property type="project" value="UniProtKB-KW"/>
</dbReference>
<proteinExistence type="predicted"/>
<dbReference type="EMBL" id="DS231739">
    <property type="protein sequence ID" value="KNB20039.1"/>
    <property type="molecule type" value="Genomic_DNA"/>
</dbReference>
<dbReference type="SUPFAM" id="SSF53300">
    <property type="entry name" value="vWA-like"/>
    <property type="match status" value="1"/>
</dbReference>
<dbReference type="OrthoDB" id="9992527at2759"/>
<dbReference type="AlphaFoldDB" id="A0A0J9W9L7"/>
<evidence type="ECO:0000313" key="2">
    <source>
        <dbReference type="EMBL" id="KNB20039.1"/>
    </source>
</evidence>
<keyword evidence="2" id="KW-0808">Transferase</keyword>
<name>A0A0J9W9L7_FUSO4</name>
<dbReference type="PANTHER" id="PTHR24359">
    <property type="entry name" value="SERINE/THREONINE-PROTEIN KINASE SBK1"/>
    <property type="match status" value="1"/>
</dbReference>
<dbReference type="InterPro" id="IPR011009">
    <property type="entry name" value="Kinase-like_dom_sf"/>
</dbReference>
<dbReference type="InterPro" id="IPR000719">
    <property type="entry name" value="Prot_kinase_dom"/>
</dbReference>
<dbReference type="PANTHER" id="PTHR24359:SF1">
    <property type="entry name" value="INHIBITOR OF NUCLEAR FACTOR KAPPA-B KINASE EPSILON SUBUNIT HOMOLOG 1-RELATED"/>
    <property type="match status" value="1"/>
</dbReference>
<protein>
    <submittedName>
        <fullName evidence="2">Serine/threonine protein kinase</fullName>
    </submittedName>
</protein>
<dbReference type="SUPFAM" id="SSF56112">
    <property type="entry name" value="Protein kinase-like (PK-like)"/>
    <property type="match status" value="1"/>
</dbReference>
<feature type="domain" description="Protein kinase" evidence="1">
    <location>
        <begin position="150"/>
        <end position="478"/>
    </location>
</feature>
<organism evidence="2 3">
    <name type="scientific">Fusarium oxysporum f. sp. lycopersici (strain 4287 / CBS 123668 / FGSC 9935 / NRRL 34936)</name>
    <name type="common">Fusarium vascular wilt of tomato</name>
    <dbReference type="NCBI Taxonomy" id="426428"/>
    <lineage>
        <taxon>Eukaryota</taxon>
        <taxon>Fungi</taxon>
        <taxon>Dikarya</taxon>
        <taxon>Ascomycota</taxon>
        <taxon>Pezizomycotina</taxon>
        <taxon>Sordariomycetes</taxon>
        <taxon>Hypocreomycetidae</taxon>
        <taxon>Hypocreales</taxon>
        <taxon>Nectriaceae</taxon>
        <taxon>Fusarium</taxon>
        <taxon>Fusarium oxysporum species complex</taxon>
    </lineage>
</organism>